<dbReference type="Gene3D" id="3.30.420.10">
    <property type="entry name" value="Ribonuclease H-like superfamily/Ribonuclease H"/>
    <property type="match status" value="1"/>
</dbReference>
<dbReference type="EMBL" id="UGQB01000004">
    <property type="protein sequence ID" value="STZ09680.1"/>
    <property type="molecule type" value="Genomic_DNA"/>
</dbReference>
<sequence length="76" mass="8950">MDNAPFHKNKRIQKLLNRHGHRLLFLPPYSPDLNPIEYKWSQAKSLRQGWMTDDLDELFWNMGVCGDFVVWGCNCG</sequence>
<gene>
    <name evidence="2" type="ORF">NCTC12877_02705</name>
</gene>
<organism evidence="2 3">
    <name type="scientific">Moraxella caprae</name>
    <dbReference type="NCBI Taxonomy" id="90240"/>
    <lineage>
        <taxon>Bacteria</taxon>
        <taxon>Pseudomonadati</taxon>
        <taxon>Pseudomonadota</taxon>
        <taxon>Gammaproteobacteria</taxon>
        <taxon>Moraxellales</taxon>
        <taxon>Moraxellaceae</taxon>
        <taxon>Moraxella</taxon>
    </lineage>
</organism>
<evidence type="ECO:0000313" key="2">
    <source>
        <dbReference type="EMBL" id="STZ09680.1"/>
    </source>
</evidence>
<name>A0A378R6W3_9GAMM</name>
<feature type="domain" description="Tc1-like transposase DDE" evidence="1">
    <location>
        <begin position="1"/>
        <end position="56"/>
    </location>
</feature>
<dbReference type="GO" id="GO:0003676">
    <property type="term" value="F:nucleic acid binding"/>
    <property type="evidence" value="ECO:0007669"/>
    <property type="project" value="InterPro"/>
</dbReference>
<protein>
    <recommendedName>
        <fullName evidence="1">Tc1-like transposase DDE domain-containing protein</fullName>
    </recommendedName>
</protein>
<evidence type="ECO:0000259" key="1">
    <source>
        <dbReference type="Pfam" id="PF13358"/>
    </source>
</evidence>
<keyword evidence="3" id="KW-1185">Reference proteome</keyword>
<accession>A0A378R6W3</accession>
<dbReference type="AlphaFoldDB" id="A0A378R6W3"/>
<proteinExistence type="predicted"/>
<reference evidence="2 3" key="1">
    <citation type="submission" date="2018-06" db="EMBL/GenBank/DDBJ databases">
        <authorList>
            <consortium name="Pathogen Informatics"/>
            <person name="Doyle S."/>
        </authorList>
    </citation>
    <scope>NUCLEOTIDE SEQUENCE [LARGE SCALE GENOMIC DNA]</scope>
    <source>
        <strain evidence="2 3">NCTC12877</strain>
    </source>
</reference>
<dbReference type="Pfam" id="PF13358">
    <property type="entry name" value="DDE_3"/>
    <property type="match status" value="1"/>
</dbReference>
<dbReference type="PANTHER" id="PTHR46564:SF1">
    <property type="entry name" value="TRANSPOSASE"/>
    <property type="match status" value="1"/>
</dbReference>
<dbReference type="InterPro" id="IPR038717">
    <property type="entry name" value="Tc1-like_DDE_dom"/>
</dbReference>
<dbReference type="InterPro" id="IPR036397">
    <property type="entry name" value="RNaseH_sf"/>
</dbReference>
<evidence type="ECO:0000313" key="3">
    <source>
        <dbReference type="Proteomes" id="UP000254065"/>
    </source>
</evidence>
<dbReference type="PANTHER" id="PTHR46564">
    <property type="entry name" value="TRANSPOSASE"/>
    <property type="match status" value="1"/>
</dbReference>
<dbReference type="Proteomes" id="UP000254065">
    <property type="component" value="Unassembled WGS sequence"/>
</dbReference>